<dbReference type="EMBL" id="BNEA01000015">
    <property type="protein sequence ID" value="GHI53703.1"/>
    <property type="molecule type" value="Genomic_DNA"/>
</dbReference>
<protein>
    <submittedName>
        <fullName evidence="1">Uncharacterized protein</fullName>
    </submittedName>
</protein>
<proteinExistence type="predicted"/>
<evidence type="ECO:0000313" key="2">
    <source>
        <dbReference type="Proteomes" id="UP000646738"/>
    </source>
</evidence>
<evidence type="ECO:0000313" key="1">
    <source>
        <dbReference type="EMBL" id="GHI53703.1"/>
    </source>
</evidence>
<reference evidence="2" key="1">
    <citation type="submission" date="2023-07" db="EMBL/GenBank/DDBJ databases">
        <title>Whole genome shotgun sequence of Streptomyces achromogenes subsp. rubradiris NBRC 14000.</title>
        <authorList>
            <person name="Komaki H."/>
            <person name="Tamura T."/>
        </authorList>
    </citation>
    <scope>NUCLEOTIDE SEQUENCE [LARGE SCALE GENOMIC DNA]</scope>
    <source>
        <strain evidence="2">NBRC 14000</strain>
    </source>
</reference>
<name>A0ABQ3RCY8_STRRR</name>
<sequence length="173" mass="19192">MTVVNTAVAEWLLGAAEDKEAARASWQQPGGTTYLPCGGRFSAVQIPIGVVWEMLNTHNETHINHFLQLWFYDGAVILDRDYSWYYCLVPPASEWPTKWAHLGVEYLGPGTEICVPDPTRTQPRGHGYWPVPMRSPGALCRAEQVEILVALRNIRLLRKGPAARAAATPTIGP</sequence>
<comment type="caution">
    <text evidence="1">The sequence shown here is derived from an EMBL/GenBank/DDBJ whole genome shotgun (WGS) entry which is preliminary data.</text>
</comment>
<dbReference type="RefSeq" id="WP_189989485.1">
    <property type="nucleotide sequence ID" value="NZ_BNCB01000001.1"/>
</dbReference>
<dbReference type="Proteomes" id="UP000646738">
    <property type="component" value="Unassembled WGS sequence"/>
</dbReference>
<keyword evidence="2" id="KW-1185">Reference proteome</keyword>
<organism evidence="1 2">
    <name type="scientific">Streptomyces rubradiris</name>
    <name type="common">Streptomyces achromogenes subsp. rubradiris</name>
    <dbReference type="NCBI Taxonomy" id="285531"/>
    <lineage>
        <taxon>Bacteria</taxon>
        <taxon>Bacillati</taxon>
        <taxon>Actinomycetota</taxon>
        <taxon>Actinomycetes</taxon>
        <taxon>Kitasatosporales</taxon>
        <taxon>Streptomycetaceae</taxon>
        <taxon>Streptomyces</taxon>
    </lineage>
</organism>
<accession>A0ABQ3RCY8</accession>
<gene>
    <name evidence="1" type="ORF">Srubr_35490</name>
</gene>